<dbReference type="EMBL" id="CP022163">
    <property type="protein sequence ID" value="ATB27113.1"/>
    <property type="molecule type" value="Genomic_DNA"/>
</dbReference>
<dbReference type="GO" id="GO:0000160">
    <property type="term" value="P:phosphorelay signal transduction system"/>
    <property type="evidence" value="ECO:0007669"/>
    <property type="project" value="InterPro"/>
</dbReference>
<dbReference type="Proteomes" id="UP000217289">
    <property type="component" value="Chromosome"/>
</dbReference>
<dbReference type="Pfam" id="PF00072">
    <property type="entry name" value="Response_reg"/>
    <property type="match status" value="1"/>
</dbReference>
<dbReference type="InterPro" id="IPR001789">
    <property type="entry name" value="Sig_transdc_resp-reg_receiver"/>
</dbReference>
<dbReference type="InterPro" id="IPR011006">
    <property type="entry name" value="CheY-like_superfamily"/>
</dbReference>
<dbReference type="PROSITE" id="PS50110">
    <property type="entry name" value="RESPONSE_REGULATORY"/>
    <property type="match status" value="1"/>
</dbReference>
<dbReference type="Gene3D" id="3.40.50.2300">
    <property type="match status" value="1"/>
</dbReference>
<proteinExistence type="predicted"/>
<keyword evidence="1" id="KW-0597">Phosphoprotein</keyword>
<dbReference type="SUPFAM" id="SSF52172">
    <property type="entry name" value="CheY-like"/>
    <property type="match status" value="1"/>
</dbReference>
<evidence type="ECO:0000313" key="3">
    <source>
        <dbReference type="EMBL" id="ATB27113.1"/>
    </source>
</evidence>
<dbReference type="InterPro" id="IPR052048">
    <property type="entry name" value="ST_Response_Regulator"/>
</dbReference>
<organism evidence="3 4">
    <name type="scientific">Melittangium boletus DSM 14713</name>
    <dbReference type="NCBI Taxonomy" id="1294270"/>
    <lineage>
        <taxon>Bacteria</taxon>
        <taxon>Pseudomonadati</taxon>
        <taxon>Myxococcota</taxon>
        <taxon>Myxococcia</taxon>
        <taxon>Myxococcales</taxon>
        <taxon>Cystobacterineae</taxon>
        <taxon>Archangiaceae</taxon>
        <taxon>Melittangium</taxon>
    </lineage>
</organism>
<evidence type="ECO:0000256" key="1">
    <source>
        <dbReference type="PROSITE-ProRule" id="PRU00169"/>
    </source>
</evidence>
<dbReference type="RefSeq" id="WP_095975961.1">
    <property type="nucleotide sequence ID" value="NZ_CP022163.1"/>
</dbReference>
<evidence type="ECO:0000259" key="2">
    <source>
        <dbReference type="PROSITE" id="PS50110"/>
    </source>
</evidence>
<dbReference type="PANTHER" id="PTHR43228">
    <property type="entry name" value="TWO-COMPONENT RESPONSE REGULATOR"/>
    <property type="match status" value="1"/>
</dbReference>
<accession>A0A250I7E9</accession>
<dbReference type="KEGG" id="mbd:MEBOL_000551"/>
<dbReference type="OrthoDB" id="5523761at2"/>
<dbReference type="SMART" id="SM00448">
    <property type="entry name" value="REC"/>
    <property type="match status" value="1"/>
</dbReference>
<feature type="domain" description="Response regulatory" evidence="2">
    <location>
        <begin position="23"/>
        <end position="138"/>
    </location>
</feature>
<feature type="modified residue" description="4-aspartylphosphate" evidence="1">
    <location>
        <position position="73"/>
    </location>
</feature>
<sequence>MDLPFETDEGGAGEGRGGTLASTVLVVDDEPVVRDVCARLLARESDLVVSLAEDAEQALEMLRGQRFDVLITDKNLPGMGGVELIAEARALQPSLEAVMITGYSSSESVIAAFAAGASDYILKPFEDLRLVRAKVRAALERRAGRIKGREQARRVAREAAELLQAGGQASAAARQQMEAQLRAYELASRVAPGGQVAVVGSAAALRALLDEGLEAVPLPPDSPALLGAAVVVLETGAPGWWEIAERLQSASSDLVLLAGPNADLADLLDAITLRLELVGFGSSSPRALPERVRTLLMRRNLQRAQSNLASALTAFRESLGSGGR</sequence>
<gene>
    <name evidence="3" type="ORF">MEBOL_000551</name>
</gene>
<dbReference type="AlphaFoldDB" id="A0A250I7E9"/>
<keyword evidence="4" id="KW-1185">Reference proteome</keyword>
<reference evidence="3 4" key="1">
    <citation type="submission" date="2017-06" db="EMBL/GenBank/DDBJ databases">
        <authorList>
            <person name="Kim H.J."/>
            <person name="Triplett B.A."/>
        </authorList>
    </citation>
    <scope>NUCLEOTIDE SEQUENCE [LARGE SCALE GENOMIC DNA]</scope>
    <source>
        <strain evidence="3 4">DSM 14713</strain>
    </source>
</reference>
<protein>
    <submittedName>
        <fullName evidence="3">Two-component system response regulator</fullName>
    </submittedName>
</protein>
<dbReference type="PANTHER" id="PTHR43228:SF1">
    <property type="entry name" value="TWO-COMPONENT RESPONSE REGULATOR ARR22"/>
    <property type="match status" value="1"/>
</dbReference>
<name>A0A250I7E9_9BACT</name>
<evidence type="ECO:0000313" key="4">
    <source>
        <dbReference type="Proteomes" id="UP000217289"/>
    </source>
</evidence>